<organism evidence="2 3">
    <name type="scientific">Aspergillus calidoustus</name>
    <dbReference type="NCBI Taxonomy" id="454130"/>
    <lineage>
        <taxon>Eukaryota</taxon>
        <taxon>Fungi</taxon>
        <taxon>Dikarya</taxon>
        <taxon>Ascomycota</taxon>
        <taxon>Pezizomycotina</taxon>
        <taxon>Eurotiomycetes</taxon>
        <taxon>Eurotiomycetidae</taxon>
        <taxon>Eurotiales</taxon>
        <taxon>Aspergillaceae</taxon>
        <taxon>Aspergillus</taxon>
        <taxon>Aspergillus subgen. Nidulantes</taxon>
    </lineage>
</organism>
<dbReference type="Proteomes" id="UP000054771">
    <property type="component" value="Unassembled WGS sequence"/>
</dbReference>
<evidence type="ECO:0000313" key="3">
    <source>
        <dbReference type="Proteomes" id="UP000054771"/>
    </source>
</evidence>
<dbReference type="Pfam" id="PF10703">
    <property type="entry name" value="MoaF"/>
    <property type="match status" value="1"/>
</dbReference>
<feature type="domain" description="Molybdenum cofactor biosynthesis protein F N-terminal" evidence="1">
    <location>
        <begin position="2"/>
        <end position="89"/>
    </location>
</feature>
<keyword evidence="3" id="KW-1185">Reference proteome</keyword>
<proteinExistence type="predicted"/>
<dbReference type="OrthoDB" id="4353530at2759"/>
<dbReference type="InterPro" id="IPR024724">
    <property type="entry name" value="MoaF_N"/>
</dbReference>
<name>A0A0U5FPB5_ASPCI</name>
<evidence type="ECO:0000259" key="1">
    <source>
        <dbReference type="Pfam" id="PF10703"/>
    </source>
</evidence>
<reference evidence="3" key="1">
    <citation type="journal article" date="2016" name="Genome Announc.">
        <title>Draft genome sequences of fungus Aspergillus calidoustus.</title>
        <authorList>
            <person name="Horn F."/>
            <person name="Linde J."/>
            <person name="Mattern D.J."/>
            <person name="Walther G."/>
            <person name="Guthke R."/>
            <person name="Scherlach K."/>
            <person name="Martin K."/>
            <person name="Brakhage A.A."/>
            <person name="Petzke L."/>
            <person name="Valiante V."/>
        </authorList>
    </citation>
    <scope>NUCLEOTIDE SEQUENCE [LARGE SCALE GENOMIC DNA]</scope>
    <source>
        <strain evidence="3">SF006504</strain>
    </source>
</reference>
<protein>
    <recommendedName>
        <fullName evidence="1">Molybdenum cofactor biosynthesis protein F N-terminal domain-containing protein</fullName>
    </recommendedName>
</protein>
<sequence length="150" mass="16598">MAESRKLSDAHLNLVSPTELIFHTTSSMTDSPIDIQSTKERGTAPYKAFEVRANIYLIDFNKPNYEEQVSLVASLSTGQVLGGISGFHDIKEGCKRTWTSFSDASIDGYADVTPFAPTAHLISKHILYRYVPRDGTSTSTQIRRRLLGTA</sequence>
<accession>A0A0U5FPB5</accession>
<evidence type="ECO:0000313" key="2">
    <source>
        <dbReference type="EMBL" id="CEL01014.1"/>
    </source>
</evidence>
<dbReference type="EMBL" id="CDMC01000001">
    <property type="protein sequence ID" value="CEL01014.1"/>
    <property type="molecule type" value="Genomic_DNA"/>
</dbReference>
<dbReference type="AlphaFoldDB" id="A0A0U5FPB5"/>
<gene>
    <name evidence="2" type="ORF">ASPCAL00606</name>
</gene>